<dbReference type="AlphaFoldDB" id="A0A183EDV8"/>
<evidence type="ECO:0000313" key="2">
    <source>
        <dbReference type="Proteomes" id="UP000271098"/>
    </source>
</evidence>
<reference evidence="3" key="1">
    <citation type="submission" date="2016-06" db="UniProtKB">
        <authorList>
            <consortium name="WormBaseParasite"/>
        </authorList>
    </citation>
    <scope>IDENTIFICATION</scope>
</reference>
<dbReference type="GO" id="GO:0045053">
    <property type="term" value="P:protein retention in Golgi apparatus"/>
    <property type="evidence" value="ECO:0007669"/>
    <property type="project" value="TreeGrafter"/>
</dbReference>
<name>A0A183EDV8_9BILA</name>
<dbReference type="GO" id="GO:0007005">
    <property type="term" value="P:mitochondrion organization"/>
    <property type="evidence" value="ECO:0007669"/>
    <property type="project" value="TreeGrafter"/>
</dbReference>
<dbReference type="OrthoDB" id="272810at2759"/>
<accession>A0A183EDV8</accession>
<dbReference type="PANTHER" id="PTHR16166:SF141">
    <property type="entry name" value="INTERMEMBRANE LIPID TRANSFER PROTEIN VPS13D"/>
    <property type="match status" value="1"/>
</dbReference>
<sequence length="150" mass="17144">MEASIIKLGSNYGQVELENVPLKKSALRKLDIPLQPATSVRYDVETVEVYEQNKKEQQLDELERYHKRQLLSYWGLPSGDDSASQQNWWGASLVSAIVNNIQLVLTNVHIRYEDSTTLPNDMCFACGMRIHNVSMQTTDSRWVSVSSHFI</sequence>
<dbReference type="GO" id="GO:0006623">
    <property type="term" value="P:protein targeting to vacuole"/>
    <property type="evidence" value="ECO:0007669"/>
    <property type="project" value="TreeGrafter"/>
</dbReference>
<dbReference type="PANTHER" id="PTHR16166">
    <property type="entry name" value="VACUOLAR PROTEIN SORTING-ASSOCIATED PROTEIN VPS13"/>
    <property type="match status" value="1"/>
</dbReference>
<dbReference type="WBParaSite" id="GPUH_0001917401-mRNA-1">
    <property type="protein sequence ID" value="GPUH_0001917401-mRNA-1"/>
    <property type="gene ID" value="GPUH_0001917401"/>
</dbReference>
<protein>
    <submittedName>
        <fullName evidence="3">VPS13 domain-containing protein</fullName>
    </submittedName>
</protein>
<evidence type="ECO:0000313" key="1">
    <source>
        <dbReference type="EMBL" id="VDN33241.1"/>
    </source>
</evidence>
<keyword evidence="2" id="KW-1185">Reference proteome</keyword>
<organism evidence="3">
    <name type="scientific">Gongylonema pulchrum</name>
    <dbReference type="NCBI Taxonomy" id="637853"/>
    <lineage>
        <taxon>Eukaryota</taxon>
        <taxon>Metazoa</taxon>
        <taxon>Ecdysozoa</taxon>
        <taxon>Nematoda</taxon>
        <taxon>Chromadorea</taxon>
        <taxon>Rhabditida</taxon>
        <taxon>Spirurina</taxon>
        <taxon>Spiruromorpha</taxon>
        <taxon>Spiruroidea</taxon>
        <taxon>Gongylonematidae</taxon>
        <taxon>Gongylonema</taxon>
    </lineage>
</organism>
<dbReference type="Proteomes" id="UP000271098">
    <property type="component" value="Unassembled WGS sequence"/>
</dbReference>
<reference evidence="1 2" key="2">
    <citation type="submission" date="2018-11" db="EMBL/GenBank/DDBJ databases">
        <authorList>
            <consortium name="Pathogen Informatics"/>
        </authorList>
    </citation>
    <scope>NUCLEOTIDE SEQUENCE [LARGE SCALE GENOMIC DNA]</scope>
</reference>
<dbReference type="EMBL" id="UYRT01088003">
    <property type="protein sequence ID" value="VDN33241.1"/>
    <property type="molecule type" value="Genomic_DNA"/>
</dbReference>
<gene>
    <name evidence="1" type="ORF">GPUH_LOCUS19148</name>
</gene>
<proteinExistence type="predicted"/>
<evidence type="ECO:0000313" key="3">
    <source>
        <dbReference type="WBParaSite" id="GPUH_0001917401-mRNA-1"/>
    </source>
</evidence>
<dbReference type="InterPro" id="IPR026847">
    <property type="entry name" value="VPS13"/>
</dbReference>